<comment type="subcellular location">
    <subcellularLocation>
        <location evidence="1">Nucleus membrane</location>
        <topology evidence="1">Multi-pass membrane protein</topology>
    </subcellularLocation>
    <subcellularLocation>
        <location evidence="2">Nucleus</location>
        <location evidence="2">Nuclear pore complex</location>
    </subcellularLocation>
</comment>
<evidence type="ECO:0000256" key="4">
    <source>
        <dbReference type="ARBA" id="ARBA00022448"/>
    </source>
</evidence>
<dbReference type="GO" id="GO:0070762">
    <property type="term" value="C:nuclear pore transmembrane ring"/>
    <property type="evidence" value="ECO:0007669"/>
    <property type="project" value="TreeGrafter"/>
</dbReference>
<dbReference type="GO" id="GO:0051028">
    <property type="term" value="P:mRNA transport"/>
    <property type="evidence" value="ECO:0007669"/>
    <property type="project" value="UniProtKB-KW"/>
</dbReference>
<feature type="transmembrane region" description="Helical" evidence="14">
    <location>
        <begin position="168"/>
        <end position="187"/>
    </location>
</feature>
<evidence type="ECO:0000256" key="2">
    <source>
        <dbReference type="ARBA" id="ARBA00004567"/>
    </source>
</evidence>
<evidence type="ECO:0000256" key="5">
    <source>
        <dbReference type="ARBA" id="ARBA00022692"/>
    </source>
</evidence>
<keyword evidence="12" id="KW-0539">Nucleus</keyword>
<feature type="region of interest" description="Disordered" evidence="13">
    <location>
        <begin position="1"/>
        <end position="22"/>
    </location>
</feature>
<protein>
    <recommendedName>
        <fullName evidence="17">Nucleoporin NDC1</fullName>
    </recommendedName>
</protein>
<comment type="caution">
    <text evidence="15">The sequence shown here is derived from an EMBL/GenBank/DDBJ whole genome shotgun (WGS) entry which is preliminary data.</text>
</comment>
<dbReference type="Pfam" id="PF09531">
    <property type="entry name" value="Ndc1_Nup"/>
    <property type="match status" value="1"/>
</dbReference>
<feature type="transmembrane region" description="Helical" evidence="14">
    <location>
        <begin position="34"/>
        <end position="57"/>
    </location>
</feature>
<gene>
    <name evidence="15" type="ORF">B0A55_00568</name>
</gene>
<keyword evidence="4" id="KW-0813">Transport</keyword>
<evidence type="ECO:0000256" key="3">
    <source>
        <dbReference type="ARBA" id="ARBA00005760"/>
    </source>
</evidence>
<sequence>MATRTMTTSGTAQPAPIPGGPSTPRTYKTHLTPFLHRAFLSAALLSLAPCYTFATLMSPSPSFLWSLSPIGMTGPRAFLLFVPVLAVFIIRVMNLHVGTRTTTSMAETCYIQIRSSVLRTAATVGWYVFSAWMFGEVYIWSRSQEADLGWVDMGRQGYERPRVNENPILLRSVFVILAIGQAVLHLARDYDRIAIEETEFQQNQSQGQEMQEASRLPQPIKLLTQQLRPIAGKVARLVLPGLVFSVPIYFLFLRRPAWHYLAYPIARVLIRQLPPNNGPTAIIHPLTLLWQTLTASTMLVALWELSNVIFTIYVSRTPLKKGQPLTSEVKDASGVVLSRSRDPNGSLIRGLKAKKDVPRAFAFWELHLICTDPRFEVRRKSVFADVDRKPVSTWEEVSSACIAEIAAISMRIRTAQEPTAPGSQRQQPGQVVAQQQQGATGTGLPRIAKQGVVNDCAVVAPSRGGGARGGAGQALQTVGNLVKSIGQSPTSSSSSGTQRTSVAQYSRQAIGYGMNKAGSNASSSSWQQATESRVVDFLRTPFGEPFRETFARRVEAAVLGVPFSKGVDIVHASRSLTGLAVVSLKEDNFGQASKTVPSIVRIYTATVMNIRNFIAGLPPHWTDVGFTEAKRDAMGGSGDVDGELDEVRQVLEVLRSGLEEVVLAFGEYAGALGLSKAEMRQAREMIGVGRERGREMEMEKVG</sequence>
<keyword evidence="5 14" id="KW-0812">Transmembrane</keyword>
<dbReference type="AlphaFoldDB" id="A0A4U0Y4M9"/>
<accession>A0A4U0Y4M9</accession>
<evidence type="ECO:0000256" key="13">
    <source>
        <dbReference type="SAM" id="MobiDB-lite"/>
    </source>
</evidence>
<evidence type="ECO:0000313" key="16">
    <source>
        <dbReference type="Proteomes" id="UP000309340"/>
    </source>
</evidence>
<dbReference type="OrthoDB" id="67850at2759"/>
<keyword evidence="16" id="KW-1185">Reference proteome</keyword>
<evidence type="ECO:0000256" key="6">
    <source>
        <dbReference type="ARBA" id="ARBA00022816"/>
    </source>
</evidence>
<evidence type="ECO:0000256" key="9">
    <source>
        <dbReference type="ARBA" id="ARBA00023010"/>
    </source>
</evidence>
<evidence type="ECO:0000313" key="15">
    <source>
        <dbReference type="EMBL" id="TKA83478.1"/>
    </source>
</evidence>
<evidence type="ECO:0000256" key="11">
    <source>
        <dbReference type="ARBA" id="ARBA00023136"/>
    </source>
</evidence>
<dbReference type="GO" id="GO:0006999">
    <property type="term" value="P:nuclear pore organization"/>
    <property type="evidence" value="ECO:0007669"/>
    <property type="project" value="TreeGrafter"/>
</dbReference>
<feature type="transmembrane region" description="Helical" evidence="14">
    <location>
        <begin position="234"/>
        <end position="252"/>
    </location>
</feature>
<proteinExistence type="inferred from homology"/>
<comment type="similarity">
    <text evidence="3">Belongs to the NDC1 family.</text>
</comment>
<feature type="transmembrane region" description="Helical" evidence="14">
    <location>
        <begin position="117"/>
        <end position="140"/>
    </location>
</feature>
<feature type="compositionally biased region" description="Polar residues" evidence="13">
    <location>
        <begin position="1"/>
        <end position="12"/>
    </location>
</feature>
<feature type="region of interest" description="Disordered" evidence="13">
    <location>
        <begin position="416"/>
        <end position="438"/>
    </location>
</feature>
<dbReference type="EMBL" id="NAJQ01000008">
    <property type="protein sequence ID" value="TKA83478.1"/>
    <property type="molecule type" value="Genomic_DNA"/>
</dbReference>
<evidence type="ECO:0000256" key="7">
    <source>
        <dbReference type="ARBA" id="ARBA00022927"/>
    </source>
</evidence>
<feature type="transmembrane region" description="Helical" evidence="14">
    <location>
        <begin position="77"/>
        <end position="97"/>
    </location>
</feature>
<evidence type="ECO:0000256" key="14">
    <source>
        <dbReference type="SAM" id="Phobius"/>
    </source>
</evidence>
<dbReference type="GO" id="GO:0015031">
    <property type="term" value="P:protein transport"/>
    <property type="evidence" value="ECO:0007669"/>
    <property type="project" value="UniProtKB-KW"/>
</dbReference>
<organism evidence="15 16">
    <name type="scientific">Friedmanniomyces simplex</name>
    <dbReference type="NCBI Taxonomy" id="329884"/>
    <lineage>
        <taxon>Eukaryota</taxon>
        <taxon>Fungi</taxon>
        <taxon>Dikarya</taxon>
        <taxon>Ascomycota</taxon>
        <taxon>Pezizomycotina</taxon>
        <taxon>Dothideomycetes</taxon>
        <taxon>Dothideomycetidae</taxon>
        <taxon>Mycosphaerellales</taxon>
        <taxon>Teratosphaeriaceae</taxon>
        <taxon>Friedmanniomyces</taxon>
    </lineage>
</organism>
<dbReference type="PANTHER" id="PTHR13269">
    <property type="entry name" value="NUCLEOPORIN NDC1"/>
    <property type="match status" value="1"/>
</dbReference>
<evidence type="ECO:0000256" key="8">
    <source>
        <dbReference type="ARBA" id="ARBA00022989"/>
    </source>
</evidence>
<feature type="compositionally biased region" description="Low complexity" evidence="13">
    <location>
        <begin position="424"/>
        <end position="438"/>
    </location>
</feature>
<dbReference type="GO" id="GO:0005816">
    <property type="term" value="C:spindle pole body"/>
    <property type="evidence" value="ECO:0007669"/>
    <property type="project" value="TreeGrafter"/>
</dbReference>
<keyword evidence="9" id="KW-0811">Translocation</keyword>
<dbReference type="GO" id="GO:0031965">
    <property type="term" value="C:nuclear membrane"/>
    <property type="evidence" value="ECO:0007669"/>
    <property type="project" value="UniProtKB-SubCell"/>
</dbReference>
<evidence type="ECO:0000256" key="10">
    <source>
        <dbReference type="ARBA" id="ARBA00023132"/>
    </source>
</evidence>
<keyword evidence="6" id="KW-0509">mRNA transport</keyword>
<evidence type="ECO:0008006" key="17">
    <source>
        <dbReference type="Google" id="ProtNLM"/>
    </source>
</evidence>
<dbReference type="Proteomes" id="UP000309340">
    <property type="component" value="Unassembled WGS sequence"/>
</dbReference>
<dbReference type="GO" id="GO:0070631">
    <property type="term" value="P:spindle pole body localization"/>
    <property type="evidence" value="ECO:0007669"/>
    <property type="project" value="TreeGrafter"/>
</dbReference>
<keyword evidence="7" id="KW-0653">Protein transport</keyword>
<dbReference type="InterPro" id="IPR019049">
    <property type="entry name" value="Nucleoporin_prot_Ndc1/Nup"/>
</dbReference>
<dbReference type="GO" id="GO:0106166">
    <property type="term" value="F:spindle pole body-nuclear membrane anchor activity"/>
    <property type="evidence" value="ECO:0007669"/>
    <property type="project" value="TreeGrafter"/>
</dbReference>
<reference evidence="15 16" key="1">
    <citation type="submission" date="2017-03" db="EMBL/GenBank/DDBJ databases">
        <title>Genomes of endolithic fungi from Antarctica.</title>
        <authorList>
            <person name="Coleine C."/>
            <person name="Masonjones S."/>
            <person name="Stajich J.E."/>
        </authorList>
    </citation>
    <scope>NUCLEOTIDE SEQUENCE [LARGE SCALE GENOMIC DNA]</scope>
    <source>
        <strain evidence="15 16">CCFEE 5184</strain>
    </source>
</reference>
<dbReference type="STRING" id="329884.A0A4U0Y4M9"/>
<dbReference type="PANTHER" id="PTHR13269:SF6">
    <property type="entry name" value="NUCLEOPORIN NDC1"/>
    <property type="match status" value="1"/>
</dbReference>
<keyword evidence="8 14" id="KW-1133">Transmembrane helix</keyword>
<name>A0A4U0Y4M9_9PEZI</name>
<evidence type="ECO:0000256" key="1">
    <source>
        <dbReference type="ARBA" id="ARBA00004232"/>
    </source>
</evidence>
<evidence type="ECO:0000256" key="12">
    <source>
        <dbReference type="ARBA" id="ARBA00023242"/>
    </source>
</evidence>
<keyword evidence="11 14" id="KW-0472">Membrane</keyword>
<keyword evidence="10" id="KW-0906">Nuclear pore complex</keyword>